<dbReference type="Proteomes" id="UP001202831">
    <property type="component" value="Unassembled WGS sequence"/>
</dbReference>
<dbReference type="Pfam" id="PF06667">
    <property type="entry name" value="PspB"/>
    <property type="match status" value="1"/>
</dbReference>
<dbReference type="InterPro" id="IPR009554">
    <property type="entry name" value="Phageshock_PspB"/>
</dbReference>
<accession>A0ABT0NFA9</accession>
<organism evidence="2 3">
    <name type="scientific">Shewanella corallii</name>
    <dbReference type="NCBI Taxonomy" id="560080"/>
    <lineage>
        <taxon>Bacteria</taxon>
        <taxon>Pseudomonadati</taxon>
        <taxon>Pseudomonadota</taxon>
        <taxon>Gammaproteobacteria</taxon>
        <taxon>Alteromonadales</taxon>
        <taxon>Shewanellaceae</taxon>
        <taxon>Shewanella</taxon>
    </lineage>
</organism>
<evidence type="ECO:0000256" key="1">
    <source>
        <dbReference type="SAM" id="Phobius"/>
    </source>
</evidence>
<feature type="transmembrane region" description="Helical" evidence="1">
    <location>
        <begin position="6"/>
        <end position="24"/>
    </location>
</feature>
<keyword evidence="1" id="KW-0472">Membrane</keyword>
<proteinExistence type="predicted"/>
<sequence>MENDYALMAVITVFVICVSASEMFKVWMKSRATQTASSIGKADKSQVEQLATENAQLKERIATLEKIVTDSAYQLDQEIKSLK</sequence>
<name>A0ABT0NFA9_9GAMM</name>
<keyword evidence="1" id="KW-1133">Transmembrane helix</keyword>
<keyword evidence="1" id="KW-0812">Transmembrane</keyword>
<protein>
    <submittedName>
        <fullName evidence="2">Phage shock protein B</fullName>
    </submittedName>
</protein>
<dbReference type="RefSeq" id="WP_249251026.1">
    <property type="nucleotide sequence ID" value="NZ_JAKIKT010000016.1"/>
</dbReference>
<evidence type="ECO:0000313" key="3">
    <source>
        <dbReference type="Proteomes" id="UP001202831"/>
    </source>
</evidence>
<gene>
    <name evidence="2" type="ORF">L2725_22400</name>
</gene>
<keyword evidence="3" id="KW-1185">Reference proteome</keyword>
<evidence type="ECO:0000313" key="2">
    <source>
        <dbReference type="EMBL" id="MCL2916492.1"/>
    </source>
</evidence>
<reference evidence="2 3" key="1">
    <citation type="submission" date="2022-01" db="EMBL/GenBank/DDBJ databases">
        <title>Whole genome-based taxonomy of the Shewanellaceae.</title>
        <authorList>
            <person name="Martin-Rodriguez A.J."/>
        </authorList>
    </citation>
    <scope>NUCLEOTIDE SEQUENCE [LARGE SCALE GENOMIC DNA]</scope>
    <source>
        <strain evidence="2 3">DSM 21332</strain>
    </source>
</reference>
<comment type="caution">
    <text evidence="2">The sequence shown here is derived from an EMBL/GenBank/DDBJ whole genome shotgun (WGS) entry which is preliminary data.</text>
</comment>
<dbReference type="EMBL" id="JAKIKT010000016">
    <property type="protein sequence ID" value="MCL2916492.1"/>
    <property type="molecule type" value="Genomic_DNA"/>
</dbReference>